<feature type="non-terminal residue" evidence="1">
    <location>
        <position position="1"/>
    </location>
</feature>
<comment type="caution">
    <text evidence="1">The sequence shown here is derived from an EMBL/GenBank/DDBJ whole genome shotgun (WGS) entry which is preliminary data.</text>
</comment>
<dbReference type="AlphaFoldDB" id="A0A4Y2FBK2"/>
<keyword evidence="2" id="KW-1185">Reference proteome</keyword>
<organism evidence="1 2">
    <name type="scientific">Araneus ventricosus</name>
    <name type="common">Orbweaver spider</name>
    <name type="synonym">Epeira ventricosa</name>
    <dbReference type="NCBI Taxonomy" id="182803"/>
    <lineage>
        <taxon>Eukaryota</taxon>
        <taxon>Metazoa</taxon>
        <taxon>Ecdysozoa</taxon>
        <taxon>Arthropoda</taxon>
        <taxon>Chelicerata</taxon>
        <taxon>Arachnida</taxon>
        <taxon>Araneae</taxon>
        <taxon>Araneomorphae</taxon>
        <taxon>Entelegynae</taxon>
        <taxon>Araneoidea</taxon>
        <taxon>Araneidae</taxon>
        <taxon>Araneus</taxon>
    </lineage>
</organism>
<sequence>SKPDSSEDPPSMWARCMLNHTCRVKRPPAGVVRNFGKGVATQVSLSSTEAVQNDKVRLINQAI</sequence>
<evidence type="ECO:0000313" key="1">
    <source>
        <dbReference type="EMBL" id="GBM36974.1"/>
    </source>
</evidence>
<dbReference type="EMBL" id="BGPR01095041">
    <property type="protein sequence ID" value="GBM36974.1"/>
    <property type="molecule type" value="Genomic_DNA"/>
</dbReference>
<evidence type="ECO:0000313" key="2">
    <source>
        <dbReference type="Proteomes" id="UP000499080"/>
    </source>
</evidence>
<reference evidence="1 2" key="1">
    <citation type="journal article" date="2019" name="Sci. Rep.">
        <title>Orb-weaving spider Araneus ventricosus genome elucidates the spidroin gene catalogue.</title>
        <authorList>
            <person name="Kono N."/>
            <person name="Nakamura H."/>
            <person name="Ohtoshi R."/>
            <person name="Moran D.A.P."/>
            <person name="Shinohara A."/>
            <person name="Yoshida Y."/>
            <person name="Fujiwara M."/>
            <person name="Mori M."/>
            <person name="Tomita M."/>
            <person name="Arakawa K."/>
        </authorList>
    </citation>
    <scope>NUCLEOTIDE SEQUENCE [LARGE SCALE GENOMIC DNA]</scope>
</reference>
<gene>
    <name evidence="1" type="ORF">AVEN_161709_1</name>
</gene>
<name>A0A4Y2FBK2_ARAVE</name>
<protein>
    <submittedName>
        <fullName evidence="1">Uncharacterized protein</fullName>
    </submittedName>
</protein>
<proteinExistence type="predicted"/>
<dbReference type="Proteomes" id="UP000499080">
    <property type="component" value="Unassembled WGS sequence"/>
</dbReference>
<accession>A0A4Y2FBK2</accession>